<proteinExistence type="predicted"/>
<dbReference type="Gene3D" id="1.20.144.10">
    <property type="entry name" value="Phosphatidic acid phosphatase type 2/haloperoxidase"/>
    <property type="match status" value="1"/>
</dbReference>
<evidence type="ECO:0000313" key="3">
    <source>
        <dbReference type="EMBL" id="MFB9752400.1"/>
    </source>
</evidence>
<protein>
    <submittedName>
        <fullName evidence="3">Phosphatase PAP2 family protein</fullName>
    </submittedName>
</protein>
<dbReference type="InterPro" id="IPR000326">
    <property type="entry name" value="PAP2/HPO"/>
</dbReference>
<comment type="caution">
    <text evidence="3">The sequence shown here is derived from an EMBL/GenBank/DDBJ whole genome shotgun (WGS) entry which is preliminary data.</text>
</comment>
<dbReference type="RefSeq" id="WP_344911478.1">
    <property type="nucleotide sequence ID" value="NZ_BAAAYO010000010.1"/>
</dbReference>
<feature type="transmembrane region" description="Helical" evidence="1">
    <location>
        <begin position="50"/>
        <end position="68"/>
    </location>
</feature>
<name>A0ABV5VVQ6_9BACL</name>
<sequence>MFIIQSMTHATVLIVITIYVLLFFSLKRHPLYPFHAAGLFVHELFTNRKYLFHLLGIVIILFFNKIELTLESKMKHHSDFTPAVFGLEGNFVSIFQKVFENGALTSVLTFFYVVVFPAIMLTSIGVYTYQRQFKLFYAVCYALMINYMIAIPFYLFFPVTEVHAFNPNVKFLMLEAFPTFENDYRPLSGLDNCFPSLHTSISVTMAMIALRSKSLFWKRFVPIAALIIIFSIFYLGVHWLTDMAGGTVLGLLAARIGLRISEGRTIFAGSRGLDVKKRNMDGKW</sequence>
<feature type="transmembrane region" description="Helical" evidence="1">
    <location>
        <begin position="220"/>
        <end position="237"/>
    </location>
</feature>
<feature type="transmembrane region" description="Helical" evidence="1">
    <location>
        <begin position="135"/>
        <end position="157"/>
    </location>
</feature>
<organism evidence="3 4">
    <name type="scientific">Paenibacillus hodogayensis</name>
    <dbReference type="NCBI Taxonomy" id="279208"/>
    <lineage>
        <taxon>Bacteria</taxon>
        <taxon>Bacillati</taxon>
        <taxon>Bacillota</taxon>
        <taxon>Bacilli</taxon>
        <taxon>Bacillales</taxon>
        <taxon>Paenibacillaceae</taxon>
        <taxon>Paenibacillus</taxon>
    </lineage>
</organism>
<dbReference type="Proteomes" id="UP001589619">
    <property type="component" value="Unassembled WGS sequence"/>
</dbReference>
<gene>
    <name evidence="3" type="ORF">ACFFNY_12610</name>
</gene>
<keyword evidence="1" id="KW-0472">Membrane</keyword>
<dbReference type="InterPro" id="IPR026841">
    <property type="entry name" value="Aur1/Ipt1"/>
</dbReference>
<keyword evidence="4" id="KW-1185">Reference proteome</keyword>
<feature type="transmembrane region" description="Helical" evidence="1">
    <location>
        <begin position="7"/>
        <end position="26"/>
    </location>
</feature>
<dbReference type="InterPro" id="IPR036938">
    <property type="entry name" value="PAP2/HPO_sf"/>
</dbReference>
<evidence type="ECO:0000256" key="1">
    <source>
        <dbReference type="SAM" id="Phobius"/>
    </source>
</evidence>
<evidence type="ECO:0000313" key="4">
    <source>
        <dbReference type="Proteomes" id="UP001589619"/>
    </source>
</evidence>
<evidence type="ECO:0000259" key="2">
    <source>
        <dbReference type="SMART" id="SM00014"/>
    </source>
</evidence>
<feature type="transmembrane region" description="Helical" evidence="1">
    <location>
        <begin position="107"/>
        <end position="129"/>
    </location>
</feature>
<keyword evidence="1" id="KW-0812">Transmembrane</keyword>
<dbReference type="Pfam" id="PF14378">
    <property type="entry name" value="PAP2_3"/>
    <property type="match status" value="1"/>
</dbReference>
<reference evidence="3 4" key="1">
    <citation type="submission" date="2024-09" db="EMBL/GenBank/DDBJ databases">
        <authorList>
            <person name="Sun Q."/>
            <person name="Mori K."/>
        </authorList>
    </citation>
    <scope>NUCLEOTIDE SEQUENCE [LARGE SCALE GENOMIC DNA]</scope>
    <source>
        <strain evidence="3 4">JCM 12520</strain>
    </source>
</reference>
<feature type="domain" description="Phosphatidic acid phosphatase type 2/haloperoxidase" evidence="2">
    <location>
        <begin position="151"/>
        <end position="258"/>
    </location>
</feature>
<dbReference type="SMART" id="SM00014">
    <property type="entry name" value="acidPPc"/>
    <property type="match status" value="1"/>
</dbReference>
<accession>A0ABV5VVQ6</accession>
<keyword evidence="1" id="KW-1133">Transmembrane helix</keyword>
<dbReference type="EMBL" id="JBHMAG010000009">
    <property type="protein sequence ID" value="MFB9752400.1"/>
    <property type="molecule type" value="Genomic_DNA"/>
</dbReference>
<dbReference type="SUPFAM" id="SSF48317">
    <property type="entry name" value="Acid phosphatase/Vanadium-dependent haloperoxidase"/>
    <property type="match status" value="1"/>
</dbReference>